<protein>
    <recommendedName>
        <fullName evidence="4">Integral membrane protein</fullName>
    </recommendedName>
</protein>
<comment type="caution">
    <text evidence="2">The sequence shown here is derived from an EMBL/GenBank/DDBJ whole genome shotgun (WGS) entry which is preliminary data.</text>
</comment>
<keyword evidence="1" id="KW-1133">Transmembrane helix</keyword>
<evidence type="ECO:0008006" key="4">
    <source>
        <dbReference type="Google" id="ProtNLM"/>
    </source>
</evidence>
<organism evidence="2 3">
    <name type="scientific">Lactiplantibacillus daowaiensis</name>
    <dbReference type="NCBI Taxonomy" id="2559918"/>
    <lineage>
        <taxon>Bacteria</taxon>
        <taxon>Bacillati</taxon>
        <taxon>Bacillota</taxon>
        <taxon>Bacilli</taxon>
        <taxon>Lactobacillales</taxon>
        <taxon>Lactobacillaceae</taxon>
        <taxon>Lactiplantibacillus</taxon>
    </lineage>
</organism>
<feature type="transmembrane region" description="Helical" evidence="1">
    <location>
        <begin position="110"/>
        <end position="130"/>
    </location>
</feature>
<evidence type="ECO:0000313" key="2">
    <source>
        <dbReference type="EMBL" id="MFC6182181.1"/>
    </source>
</evidence>
<sequence>MRGKLNNVLTDYIWGLPGYLVGIWLITINVSQLFSYYLLIGWLTISFFICYPFVLSLRPTWRVVKWVKRYHDIKTARLEQDIQLANQSANGNQPFQSQDLANLARLMGTWVVRSLIIVSALPLGIILLFLTPKSVS</sequence>
<evidence type="ECO:0000313" key="3">
    <source>
        <dbReference type="Proteomes" id="UP001596282"/>
    </source>
</evidence>
<dbReference type="Proteomes" id="UP001596282">
    <property type="component" value="Unassembled WGS sequence"/>
</dbReference>
<dbReference type="EMBL" id="JBHSSC010000044">
    <property type="protein sequence ID" value="MFC6182181.1"/>
    <property type="molecule type" value="Genomic_DNA"/>
</dbReference>
<feature type="transmembrane region" description="Helical" evidence="1">
    <location>
        <begin position="36"/>
        <end position="55"/>
    </location>
</feature>
<dbReference type="RefSeq" id="WP_137627431.1">
    <property type="nucleotide sequence ID" value="NZ_BJDJ01000002.1"/>
</dbReference>
<evidence type="ECO:0000256" key="1">
    <source>
        <dbReference type="SAM" id="Phobius"/>
    </source>
</evidence>
<accession>A0ABW1S2U9</accession>
<gene>
    <name evidence="2" type="ORF">ACFP5Y_13175</name>
</gene>
<feature type="transmembrane region" description="Helical" evidence="1">
    <location>
        <begin position="12"/>
        <end position="30"/>
    </location>
</feature>
<keyword evidence="3" id="KW-1185">Reference proteome</keyword>
<name>A0ABW1S2U9_9LACO</name>
<reference evidence="3" key="1">
    <citation type="journal article" date="2019" name="Int. J. Syst. Evol. Microbiol.">
        <title>The Global Catalogue of Microorganisms (GCM) 10K type strain sequencing project: providing services to taxonomists for standard genome sequencing and annotation.</title>
        <authorList>
            <consortium name="The Broad Institute Genomics Platform"/>
            <consortium name="The Broad Institute Genome Sequencing Center for Infectious Disease"/>
            <person name="Wu L."/>
            <person name="Ma J."/>
        </authorList>
    </citation>
    <scope>NUCLEOTIDE SEQUENCE [LARGE SCALE GENOMIC DNA]</scope>
    <source>
        <strain evidence="3">CCM 8933</strain>
    </source>
</reference>
<keyword evidence="1" id="KW-0812">Transmembrane</keyword>
<proteinExistence type="predicted"/>
<keyword evidence="1" id="KW-0472">Membrane</keyword>